<gene>
    <name evidence="5" type="ORF">I595_1215</name>
</gene>
<dbReference type="InterPro" id="IPR001611">
    <property type="entry name" value="Leu-rich_rpt"/>
</dbReference>
<proteinExistence type="predicted"/>
<dbReference type="PATRIC" id="fig|1300341.3.peg.1417"/>
<evidence type="ECO:0000256" key="1">
    <source>
        <dbReference type="ARBA" id="ARBA00022614"/>
    </source>
</evidence>
<feature type="signal peptide" evidence="3">
    <location>
        <begin position="1"/>
        <end position="22"/>
    </location>
</feature>
<dbReference type="EMBL" id="LDJX01000002">
    <property type="protein sequence ID" value="KPM32788.1"/>
    <property type="molecule type" value="Genomic_DNA"/>
</dbReference>
<dbReference type="Gene3D" id="2.60.40.2340">
    <property type="match status" value="3"/>
</dbReference>
<dbReference type="PANTHER" id="PTHR48051:SF54">
    <property type="entry name" value="LEUCINE-RICH REPEAT-CONTAINING PROTEIN"/>
    <property type="match status" value="1"/>
</dbReference>
<accession>A0A0N8H4A0</accession>
<dbReference type="Pfam" id="PF23598">
    <property type="entry name" value="LRR_14"/>
    <property type="match status" value="2"/>
</dbReference>
<keyword evidence="6" id="KW-1185">Reference proteome</keyword>
<organism evidence="5 6">
    <name type="scientific">Croceitalea dokdonensis DOKDO 023</name>
    <dbReference type="NCBI Taxonomy" id="1300341"/>
    <lineage>
        <taxon>Bacteria</taxon>
        <taxon>Pseudomonadati</taxon>
        <taxon>Bacteroidota</taxon>
        <taxon>Flavobacteriia</taxon>
        <taxon>Flavobacteriales</taxon>
        <taxon>Flavobacteriaceae</taxon>
        <taxon>Croceitalea</taxon>
    </lineage>
</organism>
<dbReference type="GO" id="GO:0005737">
    <property type="term" value="C:cytoplasm"/>
    <property type="evidence" value="ECO:0007669"/>
    <property type="project" value="TreeGrafter"/>
</dbReference>
<dbReference type="InterPro" id="IPR003591">
    <property type="entry name" value="Leu-rich_rpt_typical-subtyp"/>
</dbReference>
<evidence type="ECO:0000256" key="2">
    <source>
        <dbReference type="ARBA" id="ARBA00022737"/>
    </source>
</evidence>
<comment type="caution">
    <text evidence="5">The sequence shown here is derived from an EMBL/GenBank/DDBJ whole genome shotgun (WGS) entry which is preliminary data.</text>
</comment>
<feature type="domain" description="Disease resistance R13L4/SHOC-2-like LRR" evidence="4">
    <location>
        <begin position="394"/>
        <end position="502"/>
    </location>
</feature>
<keyword evidence="3" id="KW-0732">Signal</keyword>
<evidence type="ECO:0000256" key="3">
    <source>
        <dbReference type="SAM" id="SignalP"/>
    </source>
</evidence>
<reference evidence="5 6" key="1">
    <citation type="submission" date="2015-09" db="EMBL/GenBank/DDBJ databases">
        <title>Genome sequence of the marine flavobacterium Croceitalea dokdonensis DOKDO 023 that contains proton- and sodium-pumping rhodopsins.</title>
        <authorList>
            <person name="Kwon S.-K."/>
            <person name="Lee H.K."/>
            <person name="Kwak M.-J."/>
            <person name="Kim J.F."/>
        </authorList>
    </citation>
    <scope>NUCLEOTIDE SEQUENCE [LARGE SCALE GENOMIC DNA]</scope>
    <source>
        <strain evidence="5 6">DOKDO 023</strain>
    </source>
</reference>
<dbReference type="InterPro" id="IPR032675">
    <property type="entry name" value="LRR_dom_sf"/>
</dbReference>
<dbReference type="SMART" id="SM00369">
    <property type="entry name" value="LRR_TYP"/>
    <property type="match status" value="14"/>
</dbReference>
<dbReference type="FunFam" id="3.80.10.10:FF:000383">
    <property type="entry name" value="Leucine-rich repeat receptor protein kinase EMS1"/>
    <property type="match status" value="1"/>
</dbReference>
<dbReference type="PROSITE" id="PS51257">
    <property type="entry name" value="PROKAR_LIPOPROTEIN"/>
    <property type="match status" value="1"/>
</dbReference>
<dbReference type="Gene3D" id="3.80.10.10">
    <property type="entry name" value="Ribonuclease Inhibitor"/>
    <property type="match status" value="4"/>
</dbReference>
<dbReference type="PANTHER" id="PTHR48051">
    <property type="match status" value="1"/>
</dbReference>
<feature type="chain" id="PRO_5006026113" description="Disease resistance R13L4/SHOC-2-like LRR domain-containing protein" evidence="3">
    <location>
        <begin position="23"/>
        <end position="714"/>
    </location>
</feature>
<dbReference type="InterPro" id="IPR055414">
    <property type="entry name" value="LRR_R13L4/SHOC2-like"/>
</dbReference>
<evidence type="ECO:0000313" key="6">
    <source>
        <dbReference type="Proteomes" id="UP000050280"/>
    </source>
</evidence>
<dbReference type="SUPFAM" id="SSF52058">
    <property type="entry name" value="L domain-like"/>
    <property type="match status" value="2"/>
</dbReference>
<sequence length="714" mass="77330">MKTTVKLICLIGVLILASCSKDDDGNVTSPVTETIVKSGEKQITGFVFNTTHNNELSEAIIANIDETNKTIEATVPFGTTITALTPSVTASDKATVTPTGAQDFSTPITYTITAEDGTKATYETELNIAPNTEKEVLSFVFKAEDNEALDEDIAASIDQTTNTISASVPFGTDISSLLPTIELSPEASMDLNTAKDFSTVQEFIVTAQDGSTVIYKVTVTLGPSNGKQILSFVFAANDNSGLTEDITATIDESAKTITATVPLTADINSLTPSIQVSENADITPSGTQNFKNPVNYTVTAADNTSSIYEVTISYSERDVLIAIFNANPNNTLDWILNDPNIGTWTGVTTNEAGVITRLSLGQKGLDVLPPEIGLLSQLESLTLHNNSLSEVPIQIGQLIKLKDLRLDYNSITSIPSQIGELINLETFDLRENSLSEVPIQIGQLTKLNTLRLNSNALTSIPEQIGQLINLETLWLNHNSLTEVPTRIGQLTNLESLWLQYNSLSEIPIQIGQLIKLKTLGLNNNSITSIPSQIGRLSNLEDLVLSRNSLTSIPSQIGQLTNLRSLLLYSNSLTEIPEELGQMTNLESLILSSNSLSSFPLQIGQLTNLRSLWLYDNALTEIPEELGQLTNLVSLRLEKNNLTAIPRKLGDLVNLGNLTLQNNQLTEIPSEIGNLTNLTLLSLQENYLTSIPQSVCDLLTNYGTEIIIDDGVTCK</sequence>
<dbReference type="InterPro" id="IPR050216">
    <property type="entry name" value="LRR_domain-containing"/>
</dbReference>
<dbReference type="STRING" id="1300341.I595_1215"/>
<keyword evidence="2" id="KW-0677">Repeat</keyword>
<dbReference type="OrthoDB" id="1466621at2"/>
<feature type="domain" description="Disease resistance R13L4/SHOC-2-like LRR" evidence="4">
    <location>
        <begin position="509"/>
        <end position="612"/>
    </location>
</feature>
<evidence type="ECO:0000313" key="5">
    <source>
        <dbReference type="EMBL" id="KPM32788.1"/>
    </source>
</evidence>
<protein>
    <recommendedName>
        <fullName evidence="4">Disease resistance R13L4/SHOC-2-like LRR domain-containing protein</fullName>
    </recommendedName>
</protein>
<dbReference type="PROSITE" id="PS51450">
    <property type="entry name" value="LRR"/>
    <property type="match status" value="9"/>
</dbReference>
<dbReference type="AlphaFoldDB" id="A0A0N8H4A0"/>
<dbReference type="SMART" id="SM00365">
    <property type="entry name" value="LRR_SD22"/>
    <property type="match status" value="6"/>
</dbReference>
<dbReference type="Proteomes" id="UP000050280">
    <property type="component" value="Unassembled WGS sequence"/>
</dbReference>
<dbReference type="RefSeq" id="WP_054558390.1">
    <property type="nucleotide sequence ID" value="NZ_LDJX01000002.1"/>
</dbReference>
<evidence type="ECO:0000259" key="4">
    <source>
        <dbReference type="Pfam" id="PF23598"/>
    </source>
</evidence>
<keyword evidence="1" id="KW-0433">Leucine-rich repeat</keyword>
<name>A0A0N8H4A0_9FLAO</name>